<dbReference type="Gene3D" id="2.60.120.20">
    <property type="match status" value="1"/>
</dbReference>
<keyword evidence="4" id="KW-1185">Reference proteome</keyword>
<dbReference type="GO" id="GO:0044423">
    <property type="term" value="C:virion component"/>
    <property type="evidence" value="ECO:0007669"/>
    <property type="project" value="UniProtKB-KW"/>
</dbReference>
<dbReference type="KEGG" id="vg:33865834"/>
<dbReference type="RefSeq" id="YP_009407947.1">
    <property type="nucleotide sequence ID" value="NC_035457.1"/>
</dbReference>
<evidence type="ECO:0000313" key="3">
    <source>
        <dbReference type="EMBL" id="ASK12204.1"/>
    </source>
</evidence>
<gene>
    <name evidence="3" type="primary">ORF3</name>
</gene>
<reference evidence="4" key="1">
    <citation type="submission" date="2017-05" db="EMBL/GenBank/DDBJ databases">
        <title>Polycipiviridae: a proposed new family of polycistronic picorna-like RNA viruses.</title>
        <authorList>
            <person name="Olendraite I."/>
            <person name="Lukhovitskaya N.I."/>
            <person name="Porter S.D."/>
            <person name="Valles S.M."/>
            <person name="Firth A.E."/>
        </authorList>
    </citation>
    <scope>NUCLEOTIDE SEQUENCE [LARGE SCALE GENOMIC DNA]</scope>
</reference>
<name>A0A220QTG4_9VIRU</name>
<proteinExistence type="predicted"/>
<dbReference type="EMBL" id="MF041810">
    <property type="protein sequence ID" value="ASK12204.1"/>
    <property type="molecule type" value="Genomic_RNA"/>
</dbReference>
<keyword evidence="2" id="KW-0946">Virion</keyword>
<dbReference type="InterPro" id="IPR029053">
    <property type="entry name" value="Viral_coat"/>
</dbReference>
<evidence type="ECO:0000256" key="2">
    <source>
        <dbReference type="ARBA" id="ARBA00022844"/>
    </source>
</evidence>
<protein>
    <submittedName>
        <fullName evidence="3">Putative capsid protein</fullName>
    </submittedName>
</protein>
<dbReference type="GeneID" id="33865834"/>
<comment type="subcellular location">
    <subcellularLocation>
        <location evidence="1">Virion</location>
    </subcellularLocation>
</comment>
<accession>A0A220QTG4</accession>
<dbReference type="SUPFAM" id="SSF88633">
    <property type="entry name" value="Positive stranded ssRNA viruses"/>
    <property type="match status" value="1"/>
</dbReference>
<dbReference type="OrthoDB" id="14826at10239"/>
<evidence type="ECO:0000313" key="4">
    <source>
        <dbReference type="Proteomes" id="UP000217327"/>
    </source>
</evidence>
<dbReference type="Proteomes" id="UP000217327">
    <property type="component" value="Segment"/>
</dbReference>
<organism evidence="3 4">
    <name type="scientific">Myrmica scabrinodis virus 1</name>
    <dbReference type="NCBI Taxonomy" id="2018502"/>
    <lineage>
        <taxon>Viruses</taxon>
        <taxon>Riboviria</taxon>
        <taxon>Orthornavirae</taxon>
        <taxon>Pisuviricota</taxon>
        <taxon>Pisoniviricetes</taxon>
        <taxon>Picornavirales</taxon>
        <taxon>Polycipiviridae</taxon>
        <taxon>Sopolycivirus</taxon>
        <taxon>Sopolycivirus myrmicae</taxon>
    </lineage>
</organism>
<evidence type="ECO:0000256" key="1">
    <source>
        <dbReference type="ARBA" id="ARBA00004328"/>
    </source>
</evidence>
<sequence length="267" mass="30258">MNNTQELLQNNPPRSLGIPTVPIPQTNLGLLEHTGVPIEPQDPITDIPPDFTWMVSQWKLVDTFVVKDSDAVGSISYSTPIVASKKDVDFPYWTTLPFHFSKWWTGSVSYRFTLVKPPRVTGKLLVVYRQDAFHNITDTALTIKDTLLRSIIKEWDISQSSQFEFDLTGSVPIRARPSQWIDPKDPFKIASLSGTGISYYQTPWTEREMGAIQIQIAQQISPGGIFPDQFTVLVEKCIKTPKFMTPTDSRTHWIVAVEKEPDSSFKK</sequence>